<dbReference type="InterPro" id="IPR011009">
    <property type="entry name" value="Kinase-like_dom_sf"/>
</dbReference>
<feature type="domain" description="Aminoglycoside phosphotransferase" evidence="1">
    <location>
        <begin position="88"/>
        <end position="250"/>
    </location>
</feature>
<name>A0A8T9CAX2_9HELO</name>
<evidence type="ECO:0000313" key="3">
    <source>
        <dbReference type="Proteomes" id="UP000469558"/>
    </source>
</evidence>
<keyword evidence="3" id="KW-1185">Reference proteome</keyword>
<dbReference type="PANTHER" id="PTHR21310">
    <property type="entry name" value="AMINOGLYCOSIDE PHOSPHOTRANSFERASE-RELATED-RELATED"/>
    <property type="match status" value="1"/>
</dbReference>
<dbReference type="SUPFAM" id="SSF56112">
    <property type="entry name" value="Protein kinase-like (PK-like)"/>
    <property type="match status" value="1"/>
</dbReference>
<evidence type="ECO:0000313" key="2">
    <source>
        <dbReference type="EMBL" id="TVY80934.1"/>
    </source>
</evidence>
<sequence length="326" mass="36844">MPEPRPVRQSVCEIDDNSWIIGDVFLLSHTTVRPSSGCFWSDGGNAFYILSEPDHSKHQTRPLSSTSLVQLVHDAGDCHAVWRFGEAFLKVQVLSTPSRTPEHITLNYLHDPANGPAPTFPTPRVLYHKEYDNRYYLFTSRVPGNTLEKAWPSMDEATKQACVGQVVKICKELAQRRNNEICGVDGGGLSEGWIKPPGALDGYSHEILLQYCKELKMKCDAFVLYHCDIGPKNAIVDLREGCKVGLVDWEVTGFVPEEWIRTKFCVCWGMDFDFPDNDVESKDWRQRVQLQLAQEGFFEVAEAWKSRFSKARSESTMESTLGIASC</sequence>
<comment type="caution">
    <text evidence="2">The sequence shown here is derived from an EMBL/GenBank/DDBJ whole genome shotgun (WGS) entry which is preliminary data.</text>
</comment>
<gene>
    <name evidence="2" type="ORF">LSUE1_G004525</name>
</gene>
<reference evidence="2 3" key="1">
    <citation type="submission" date="2018-05" db="EMBL/GenBank/DDBJ databases">
        <title>Genome sequencing and assembly of the regulated plant pathogen Lachnellula willkommii and related sister species for the development of diagnostic species identification markers.</title>
        <authorList>
            <person name="Giroux E."/>
            <person name="Bilodeau G."/>
        </authorList>
    </citation>
    <scope>NUCLEOTIDE SEQUENCE [LARGE SCALE GENOMIC DNA]</scope>
    <source>
        <strain evidence="2 3">CBS 268.59</strain>
    </source>
</reference>
<dbReference type="PANTHER" id="PTHR21310:SF58">
    <property type="entry name" value="AMINOGLYCOSIDE PHOSPHOTRANSFERASE DOMAIN-CONTAINING PROTEIN"/>
    <property type="match status" value="1"/>
</dbReference>
<dbReference type="EMBL" id="QGMK01000580">
    <property type="protein sequence ID" value="TVY80934.1"/>
    <property type="molecule type" value="Genomic_DNA"/>
</dbReference>
<protein>
    <recommendedName>
        <fullName evidence="1">Aminoglycoside phosphotransferase domain-containing protein</fullName>
    </recommendedName>
</protein>
<evidence type="ECO:0000259" key="1">
    <source>
        <dbReference type="Pfam" id="PF01636"/>
    </source>
</evidence>
<dbReference type="Proteomes" id="UP000469558">
    <property type="component" value="Unassembled WGS sequence"/>
</dbReference>
<proteinExistence type="predicted"/>
<organism evidence="2 3">
    <name type="scientific">Lachnellula suecica</name>
    <dbReference type="NCBI Taxonomy" id="602035"/>
    <lineage>
        <taxon>Eukaryota</taxon>
        <taxon>Fungi</taxon>
        <taxon>Dikarya</taxon>
        <taxon>Ascomycota</taxon>
        <taxon>Pezizomycotina</taxon>
        <taxon>Leotiomycetes</taxon>
        <taxon>Helotiales</taxon>
        <taxon>Lachnaceae</taxon>
        <taxon>Lachnellula</taxon>
    </lineage>
</organism>
<dbReference type="InterPro" id="IPR002575">
    <property type="entry name" value="Aminoglycoside_PTrfase"/>
</dbReference>
<dbReference type="OrthoDB" id="5404599at2759"/>
<accession>A0A8T9CAX2</accession>
<dbReference type="InterPro" id="IPR051678">
    <property type="entry name" value="AGP_Transferase"/>
</dbReference>
<dbReference type="AlphaFoldDB" id="A0A8T9CAX2"/>
<dbReference type="Pfam" id="PF01636">
    <property type="entry name" value="APH"/>
    <property type="match status" value="1"/>
</dbReference>